<accession>A0ABQ8JKS4</accession>
<dbReference type="Proteomes" id="UP000887458">
    <property type="component" value="Unassembled WGS sequence"/>
</dbReference>
<comment type="caution">
    <text evidence="1">The sequence shown here is derived from an EMBL/GenBank/DDBJ whole genome shotgun (WGS) entry which is preliminary data.</text>
</comment>
<sequence length="62" mass="7253">MIQPEINTQKRKKSDPDTIRCVRLVSQHHIRFRKTTKSNENFLLVIGLPCLIHDDDNDGDDH</sequence>
<proteinExistence type="predicted"/>
<protein>
    <submittedName>
        <fullName evidence="1">Uncharacterized protein</fullName>
    </submittedName>
</protein>
<organism evidence="1 2">
    <name type="scientific">Dermatophagoides pteronyssinus</name>
    <name type="common">European house dust mite</name>
    <dbReference type="NCBI Taxonomy" id="6956"/>
    <lineage>
        <taxon>Eukaryota</taxon>
        <taxon>Metazoa</taxon>
        <taxon>Ecdysozoa</taxon>
        <taxon>Arthropoda</taxon>
        <taxon>Chelicerata</taxon>
        <taxon>Arachnida</taxon>
        <taxon>Acari</taxon>
        <taxon>Acariformes</taxon>
        <taxon>Sarcoptiformes</taxon>
        <taxon>Astigmata</taxon>
        <taxon>Psoroptidia</taxon>
        <taxon>Analgoidea</taxon>
        <taxon>Pyroglyphidae</taxon>
        <taxon>Dermatophagoidinae</taxon>
        <taxon>Dermatophagoides</taxon>
    </lineage>
</organism>
<gene>
    <name evidence="1" type="ORF">DERP_008187</name>
</gene>
<name>A0ABQ8JKS4_DERPT</name>
<evidence type="ECO:0000313" key="2">
    <source>
        <dbReference type="Proteomes" id="UP000887458"/>
    </source>
</evidence>
<dbReference type="EMBL" id="NJHN03000035">
    <property type="protein sequence ID" value="KAH9422921.1"/>
    <property type="molecule type" value="Genomic_DNA"/>
</dbReference>
<reference evidence="1 2" key="1">
    <citation type="journal article" date="2018" name="J. Allergy Clin. Immunol.">
        <title>High-quality assembly of Dermatophagoides pteronyssinus genome and transcriptome reveals a wide range of novel allergens.</title>
        <authorList>
            <person name="Liu X.Y."/>
            <person name="Yang K.Y."/>
            <person name="Wang M.Q."/>
            <person name="Kwok J.S."/>
            <person name="Zeng X."/>
            <person name="Yang Z."/>
            <person name="Xiao X.J."/>
            <person name="Lau C.P."/>
            <person name="Li Y."/>
            <person name="Huang Z.M."/>
            <person name="Ba J.G."/>
            <person name="Yim A.K."/>
            <person name="Ouyang C.Y."/>
            <person name="Ngai S.M."/>
            <person name="Chan T.F."/>
            <person name="Leung E.L."/>
            <person name="Liu L."/>
            <person name="Liu Z.G."/>
            <person name="Tsui S.K."/>
        </authorList>
    </citation>
    <scope>NUCLEOTIDE SEQUENCE [LARGE SCALE GENOMIC DNA]</scope>
    <source>
        <strain evidence="1">Derp</strain>
    </source>
</reference>
<evidence type="ECO:0000313" key="1">
    <source>
        <dbReference type="EMBL" id="KAH9422921.1"/>
    </source>
</evidence>
<reference evidence="1 2" key="2">
    <citation type="journal article" date="2022" name="Mol. Biol. Evol.">
        <title>Comparative Genomics Reveals Insights into the Divergent Evolution of Astigmatic Mites and Household Pest Adaptations.</title>
        <authorList>
            <person name="Xiong Q."/>
            <person name="Wan A.T."/>
            <person name="Liu X."/>
            <person name="Fung C.S."/>
            <person name="Xiao X."/>
            <person name="Malainual N."/>
            <person name="Hou J."/>
            <person name="Wang L."/>
            <person name="Wang M."/>
            <person name="Yang K.Y."/>
            <person name="Cui Y."/>
            <person name="Leung E.L."/>
            <person name="Nong W."/>
            <person name="Shin S.K."/>
            <person name="Au S.W."/>
            <person name="Jeong K.Y."/>
            <person name="Chew F.T."/>
            <person name="Hui J.H."/>
            <person name="Leung T.F."/>
            <person name="Tungtrongchitr A."/>
            <person name="Zhong N."/>
            <person name="Liu Z."/>
            <person name="Tsui S.K."/>
        </authorList>
    </citation>
    <scope>NUCLEOTIDE SEQUENCE [LARGE SCALE GENOMIC DNA]</scope>
    <source>
        <strain evidence="1">Derp</strain>
    </source>
</reference>
<keyword evidence="2" id="KW-1185">Reference proteome</keyword>